<feature type="chain" id="PRO_5035849798" evidence="1">
    <location>
        <begin position="27"/>
        <end position="115"/>
    </location>
</feature>
<proteinExistence type="predicted"/>
<evidence type="ECO:0000256" key="1">
    <source>
        <dbReference type="SAM" id="SignalP"/>
    </source>
</evidence>
<reference evidence="2 3" key="1">
    <citation type="submission" date="2020-06" db="EMBL/GenBank/DDBJ databases">
        <title>WGS assembly of Ceratodon purpureus strain R40.</title>
        <authorList>
            <person name="Carey S.B."/>
            <person name="Jenkins J."/>
            <person name="Shu S."/>
            <person name="Lovell J.T."/>
            <person name="Sreedasyam A."/>
            <person name="Maumus F."/>
            <person name="Tiley G.P."/>
            <person name="Fernandez-Pozo N."/>
            <person name="Barry K."/>
            <person name="Chen C."/>
            <person name="Wang M."/>
            <person name="Lipzen A."/>
            <person name="Daum C."/>
            <person name="Saski C.A."/>
            <person name="Payton A.C."/>
            <person name="Mcbreen J.C."/>
            <person name="Conrad R.E."/>
            <person name="Kollar L.M."/>
            <person name="Olsson S."/>
            <person name="Huttunen S."/>
            <person name="Landis J.B."/>
            <person name="Wickett N.J."/>
            <person name="Johnson M.G."/>
            <person name="Rensing S.A."/>
            <person name="Grimwood J."/>
            <person name="Schmutz J."/>
            <person name="Mcdaniel S.F."/>
        </authorList>
    </citation>
    <scope>NUCLEOTIDE SEQUENCE [LARGE SCALE GENOMIC DNA]</scope>
    <source>
        <strain evidence="2 3">R40</strain>
    </source>
</reference>
<dbReference type="OrthoDB" id="10390960at2759"/>
<comment type="caution">
    <text evidence="2">The sequence shown here is derived from an EMBL/GenBank/DDBJ whole genome shotgun (WGS) entry which is preliminary data.</text>
</comment>
<name>A0A8T0HAE7_CERPU</name>
<accession>A0A8T0HAE7</accession>
<dbReference type="EMBL" id="CM026427">
    <property type="protein sequence ID" value="KAG0568761.1"/>
    <property type="molecule type" value="Genomic_DNA"/>
</dbReference>
<evidence type="ECO:0000313" key="2">
    <source>
        <dbReference type="EMBL" id="KAG0568761.1"/>
    </source>
</evidence>
<gene>
    <name evidence="2" type="ORF">KC19_6G043700</name>
</gene>
<feature type="signal peptide" evidence="1">
    <location>
        <begin position="1"/>
        <end position="26"/>
    </location>
</feature>
<dbReference type="Proteomes" id="UP000822688">
    <property type="component" value="Chromosome 6"/>
</dbReference>
<protein>
    <submittedName>
        <fullName evidence="2">Uncharacterized protein</fullName>
    </submittedName>
</protein>
<sequence>MATSQLRWMLAAMVMTFLLSTHVTESSRVLLEETAIAHSGSRSLLQSKDFSLPSRPGYGPACWPGMRLNCPSNTQVECEVGGVGGCSCLAMEACLPEVSGCFIVVNGIATKSCGF</sequence>
<evidence type="ECO:0000313" key="3">
    <source>
        <dbReference type="Proteomes" id="UP000822688"/>
    </source>
</evidence>
<organism evidence="2 3">
    <name type="scientific">Ceratodon purpureus</name>
    <name type="common">Fire moss</name>
    <name type="synonym">Dicranum purpureum</name>
    <dbReference type="NCBI Taxonomy" id="3225"/>
    <lineage>
        <taxon>Eukaryota</taxon>
        <taxon>Viridiplantae</taxon>
        <taxon>Streptophyta</taxon>
        <taxon>Embryophyta</taxon>
        <taxon>Bryophyta</taxon>
        <taxon>Bryophytina</taxon>
        <taxon>Bryopsida</taxon>
        <taxon>Dicranidae</taxon>
        <taxon>Pseudoditrichales</taxon>
        <taxon>Ditrichaceae</taxon>
        <taxon>Ceratodon</taxon>
    </lineage>
</organism>
<dbReference type="AlphaFoldDB" id="A0A8T0HAE7"/>
<keyword evidence="3" id="KW-1185">Reference proteome</keyword>
<keyword evidence="1" id="KW-0732">Signal</keyword>